<protein>
    <submittedName>
        <fullName evidence="1">Uncharacterized protein</fullName>
    </submittedName>
</protein>
<dbReference type="AlphaFoldDB" id="A0A0V1FP30"/>
<name>A0A0V1FP30_TRIPS</name>
<accession>A0A0V1FP30</accession>
<gene>
    <name evidence="1" type="ORF">T4D_16444</name>
</gene>
<dbReference type="Proteomes" id="UP000054995">
    <property type="component" value="Unassembled WGS sequence"/>
</dbReference>
<keyword evidence="2" id="KW-1185">Reference proteome</keyword>
<organism evidence="1 2">
    <name type="scientific">Trichinella pseudospiralis</name>
    <name type="common">Parasitic roundworm</name>
    <dbReference type="NCBI Taxonomy" id="6337"/>
    <lineage>
        <taxon>Eukaryota</taxon>
        <taxon>Metazoa</taxon>
        <taxon>Ecdysozoa</taxon>
        <taxon>Nematoda</taxon>
        <taxon>Enoplea</taxon>
        <taxon>Dorylaimia</taxon>
        <taxon>Trichinellida</taxon>
        <taxon>Trichinellidae</taxon>
        <taxon>Trichinella</taxon>
    </lineage>
</organism>
<evidence type="ECO:0000313" key="1">
    <source>
        <dbReference type="EMBL" id="KRY87585.1"/>
    </source>
</evidence>
<comment type="caution">
    <text evidence="1">The sequence shown here is derived from an EMBL/GenBank/DDBJ whole genome shotgun (WGS) entry which is preliminary data.</text>
</comment>
<dbReference type="EMBL" id="JYDT01000053">
    <property type="protein sequence ID" value="KRY87585.1"/>
    <property type="molecule type" value="Genomic_DNA"/>
</dbReference>
<proteinExistence type="predicted"/>
<evidence type="ECO:0000313" key="2">
    <source>
        <dbReference type="Proteomes" id="UP000054995"/>
    </source>
</evidence>
<sequence length="53" mass="5909">MLFSVLGFRDPLHWKASSANSIENDCAQIRRGVDGLWPALLTTICGHCEYSDI</sequence>
<reference evidence="1 2" key="1">
    <citation type="submission" date="2015-01" db="EMBL/GenBank/DDBJ databases">
        <title>Evolution of Trichinella species and genotypes.</title>
        <authorList>
            <person name="Korhonen P.K."/>
            <person name="Edoardo P."/>
            <person name="Giuseppe L.R."/>
            <person name="Gasser R.B."/>
        </authorList>
    </citation>
    <scope>NUCLEOTIDE SEQUENCE [LARGE SCALE GENOMIC DNA]</scope>
    <source>
        <strain evidence="1">ISS470</strain>
    </source>
</reference>